<sequence length="228" mass="24087">MNGPVRVLVVADLEVVRAGFAALLDAQPDLAVAGTAADGAEAVRACRDAPPGAGPDVVLMDVRMPVMDGIEATRRITADGGGAAPRILMLTTFDLDEHVYDALVAGASGFLLKDVTAERLFDAVRVVASGEALLAPSVTRRLIGEFTRLRPRPPSPSLAVLTPRETGVLRLVAEGLSNAEIAERLVVGEETVKTHVSRVLRKLGVRDRVQAVVTAYESGLVVPRRDPT</sequence>
<reference evidence="9" key="1">
    <citation type="journal article" date="2019" name="Int. J. Syst. Evol. Microbiol.">
        <title>The Global Catalogue of Microorganisms (GCM) 10K type strain sequencing project: providing services to taxonomists for standard genome sequencing and annotation.</title>
        <authorList>
            <consortium name="The Broad Institute Genomics Platform"/>
            <consortium name="The Broad Institute Genome Sequencing Center for Infectious Disease"/>
            <person name="Wu L."/>
            <person name="Ma J."/>
        </authorList>
    </citation>
    <scope>NUCLEOTIDE SEQUENCE [LARGE SCALE GENOMIC DNA]</scope>
    <source>
        <strain evidence="9">JCM 3369</strain>
    </source>
</reference>
<evidence type="ECO:0000313" key="9">
    <source>
        <dbReference type="Proteomes" id="UP001596380"/>
    </source>
</evidence>
<name>A0ABW2CZF6_9ACTN</name>
<dbReference type="Proteomes" id="UP001596380">
    <property type="component" value="Unassembled WGS sequence"/>
</dbReference>
<proteinExistence type="predicted"/>
<dbReference type="SUPFAM" id="SSF52172">
    <property type="entry name" value="CheY-like"/>
    <property type="match status" value="1"/>
</dbReference>
<dbReference type="InterPro" id="IPR039420">
    <property type="entry name" value="WalR-like"/>
</dbReference>
<gene>
    <name evidence="8" type="ORF">ACFQKB_39995</name>
</gene>
<dbReference type="SMART" id="SM00448">
    <property type="entry name" value="REC"/>
    <property type="match status" value="1"/>
</dbReference>
<keyword evidence="4" id="KW-0804">Transcription</keyword>
<accession>A0ABW2CZF6</accession>
<dbReference type="Gene3D" id="3.40.50.2300">
    <property type="match status" value="1"/>
</dbReference>
<dbReference type="CDD" id="cd17535">
    <property type="entry name" value="REC_NarL-like"/>
    <property type="match status" value="1"/>
</dbReference>
<dbReference type="PRINTS" id="PR00038">
    <property type="entry name" value="HTHLUXR"/>
</dbReference>
<evidence type="ECO:0000259" key="7">
    <source>
        <dbReference type="PROSITE" id="PS50110"/>
    </source>
</evidence>
<comment type="caution">
    <text evidence="8">The sequence shown here is derived from an EMBL/GenBank/DDBJ whole genome shotgun (WGS) entry which is preliminary data.</text>
</comment>
<dbReference type="RefSeq" id="WP_378064030.1">
    <property type="nucleotide sequence ID" value="NZ_JBHSXS010000046.1"/>
</dbReference>
<dbReference type="Pfam" id="PF00072">
    <property type="entry name" value="Response_reg"/>
    <property type="match status" value="1"/>
</dbReference>
<evidence type="ECO:0000256" key="4">
    <source>
        <dbReference type="ARBA" id="ARBA00023163"/>
    </source>
</evidence>
<feature type="modified residue" description="4-aspartylphosphate" evidence="5">
    <location>
        <position position="61"/>
    </location>
</feature>
<organism evidence="8 9">
    <name type="scientific">Actinomadura yumaensis</name>
    <dbReference type="NCBI Taxonomy" id="111807"/>
    <lineage>
        <taxon>Bacteria</taxon>
        <taxon>Bacillati</taxon>
        <taxon>Actinomycetota</taxon>
        <taxon>Actinomycetes</taxon>
        <taxon>Streptosporangiales</taxon>
        <taxon>Thermomonosporaceae</taxon>
        <taxon>Actinomadura</taxon>
    </lineage>
</organism>
<evidence type="ECO:0000256" key="5">
    <source>
        <dbReference type="PROSITE-ProRule" id="PRU00169"/>
    </source>
</evidence>
<dbReference type="CDD" id="cd06170">
    <property type="entry name" value="LuxR_C_like"/>
    <property type="match status" value="1"/>
</dbReference>
<dbReference type="PROSITE" id="PS50110">
    <property type="entry name" value="RESPONSE_REGULATORY"/>
    <property type="match status" value="1"/>
</dbReference>
<dbReference type="InterPro" id="IPR001789">
    <property type="entry name" value="Sig_transdc_resp-reg_receiver"/>
</dbReference>
<evidence type="ECO:0000259" key="6">
    <source>
        <dbReference type="PROSITE" id="PS50043"/>
    </source>
</evidence>
<dbReference type="InterPro" id="IPR000792">
    <property type="entry name" value="Tscrpt_reg_LuxR_C"/>
</dbReference>
<keyword evidence="1 5" id="KW-0597">Phosphoprotein</keyword>
<feature type="domain" description="Response regulatory" evidence="7">
    <location>
        <begin position="6"/>
        <end position="128"/>
    </location>
</feature>
<dbReference type="InterPro" id="IPR058245">
    <property type="entry name" value="NreC/VraR/RcsB-like_REC"/>
</dbReference>
<keyword evidence="3" id="KW-0238">DNA-binding</keyword>
<protein>
    <submittedName>
        <fullName evidence="8">Response regulator</fullName>
    </submittedName>
</protein>
<keyword evidence="9" id="KW-1185">Reference proteome</keyword>
<evidence type="ECO:0000313" key="8">
    <source>
        <dbReference type="EMBL" id="MFC6885998.1"/>
    </source>
</evidence>
<dbReference type="InterPro" id="IPR011006">
    <property type="entry name" value="CheY-like_superfamily"/>
</dbReference>
<dbReference type="PROSITE" id="PS00622">
    <property type="entry name" value="HTH_LUXR_1"/>
    <property type="match status" value="1"/>
</dbReference>
<dbReference type="SUPFAM" id="SSF46894">
    <property type="entry name" value="C-terminal effector domain of the bipartite response regulators"/>
    <property type="match status" value="1"/>
</dbReference>
<dbReference type="PANTHER" id="PTHR43214:SF24">
    <property type="entry name" value="TRANSCRIPTIONAL REGULATORY PROTEIN NARL-RELATED"/>
    <property type="match status" value="1"/>
</dbReference>
<dbReference type="SMART" id="SM00421">
    <property type="entry name" value="HTH_LUXR"/>
    <property type="match status" value="1"/>
</dbReference>
<dbReference type="PANTHER" id="PTHR43214">
    <property type="entry name" value="TWO-COMPONENT RESPONSE REGULATOR"/>
    <property type="match status" value="1"/>
</dbReference>
<dbReference type="EMBL" id="JBHSXS010000046">
    <property type="protein sequence ID" value="MFC6885998.1"/>
    <property type="molecule type" value="Genomic_DNA"/>
</dbReference>
<feature type="domain" description="HTH luxR-type" evidence="6">
    <location>
        <begin position="154"/>
        <end position="219"/>
    </location>
</feature>
<evidence type="ECO:0000256" key="3">
    <source>
        <dbReference type="ARBA" id="ARBA00023125"/>
    </source>
</evidence>
<keyword evidence="2" id="KW-0805">Transcription regulation</keyword>
<evidence type="ECO:0000256" key="1">
    <source>
        <dbReference type="ARBA" id="ARBA00022553"/>
    </source>
</evidence>
<dbReference type="Pfam" id="PF00196">
    <property type="entry name" value="GerE"/>
    <property type="match status" value="1"/>
</dbReference>
<evidence type="ECO:0000256" key="2">
    <source>
        <dbReference type="ARBA" id="ARBA00023015"/>
    </source>
</evidence>
<dbReference type="InterPro" id="IPR016032">
    <property type="entry name" value="Sig_transdc_resp-reg_C-effctor"/>
</dbReference>
<dbReference type="PROSITE" id="PS50043">
    <property type="entry name" value="HTH_LUXR_2"/>
    <property type="match status" value="1"/>
</dbReference>